<accession>A0A1H6D973</accession>
<dbReference type="PANTHER" id="PTHR30466">
    <property type="entry name" value="FLAVIN REDUCTASE"/>
    <property type="match status" value="1"/>
</dbReference>
<reference evidence="4 5" key="1">
    <citation type="submission" date="2016-10" db="EMBL/GenBank/DDBJ databases">
        <authorList>
            <person name="de Groot N.N."/>
        </authorList>
    </citation>
    <scope>NUCLEOTIDE SEQUENCE [LARGE SCALE GENOMIC DNA]</scope>
    <source>
        <strain evidence="4 5">DSM 26656</strain>
    </source>
</reference>
<gene>
    <name evidence="4" type="ORF">SAMN04488115_11925</name>
</gene>
<dbReference type="SUPFAM" id="SSF50475">
    <property type="entry name" value="FMN-binding split barrel"/>
    <property type="match status" value="1"/>
</dbReference>
<dbReference type="Pfam" id="PF01613">
    <property type="entry name" value="Flavin_Reduct"/>
    <property type="match status" value="1"/>
</dbReference>
<protein>
    <submittedName>
        <fullName evidence="4">NADH-FMN oxidoreductase RutF, flavin reductase (DIM6/NTAB) family</fullName>
    </submittedName>
</protein>
<feature type="domain" description="Flavin reductase like" evidence="3">
    <location>
        <begin position="26"/>
        <end position="173"/>
    </location>
</feature>
<evidence type="ECO:0000256" key="2">
    <source>
        <dbReference type="ARBA" id="ARBA00023002"/>
    </source>
</evidence>
<dbReference type="GO" id="GO:0042602">
    <property type="term" value="F:riboflavin reductase (NADPH) activity"/>
    <property type="evidence" value="ECO:0007669"/>
    <property type="project" value="TreeGrafter"/>
</dbReference>
<proteinExistence type="inferred from homology"/>
<dbReference type="GO" id="GO:0010181">
    <property type="term" value="F:FMN binding"/>
    <property type="evidence" value="ECO:0007669"/>
    <property type="project" value="InterPro"/>
</dbReference>
<dbReference type="InterPro" id="IPR012349">
    <property type="entry name" value="Split_barrel_FMN-bd"/>
</dbReference>
<dbReference type="InterPro" id="IPR050268">
    <property type="entry name" value="NADH-dep_flavin_reductase"/>
</dbReference>
<comment type="similarity">
    <text evidence="1">Belongs to the non-flavoprotein flavin reductase family.</text>
</comment>
<dbReference type="AlphaFoldDB" id="A0A1H6D973"/>
<organism evidence="4 5">
    <name type="scientific">Bosea lathyri</name>
    <dbReference type="NCBI Taxonomy" id="1036778"/>
    <lineage>
        <taxon>Bacteria</taxon>
        <taxon>Pseudomonadati</taxon>
        <taxon>Pseudomonadota</taxon>
        <taxon>Alphaproteobacteria</taxon>
        <taxon>Hyphomicrobiales</taxon>
        <taxon>Boseaceae</taxon>
        <taxon>Bosea</taxon>
    </lineage>
</organism>
<dbReference type="EMBL" id="FNUY01000019">
    <property type="protein sequence ID" value="SEG81850.1"/>
    <property type="molecule type" value="Genomic_DNA"/>
</dbReference>
<keyword evidence="5" id="KW-1185">Reference proteome</keyword>
<dbReference type="SMART" id="SM00903">
    <property type="entry name" value="Flavin_Reduct"/>
    <property type="match status" value="1"/>
</dbReference>
<dbReference type="Gene3D" id="2.30.110.10">
    <property type="entry name" value="Electron Transport, Fmn-binding Protein, Chain A"/>
    <property type="match status" value="1"/>
</dbReference>
<dbReference type="PANTHER" id="PTHR30466:SF11">
    <property type="entry name" value="FLAVIN-DEPENDENT MONOOXYGENASE, REDUCTASE SUBUNIT HSAB"/>
    <property type="match status" value="1"/>
</dbReference>
<dbReference type="Proteomes" id="UP000236743">
    <property type="component" value="Unassembled WGS sequence"/>
</dbReference>
<evidence type="ECO:0000313" key="5">
    <source>
        <dbReference type="Proteomes" id="UP000236743"/>
    </source>
</evidence>
<name>A0A1H6D973_9HYPH</name>
<sequence>MRSRMNQQSSPVGVHDIHVDAFKAVMRNVAGAVSVITATHERHRGGLTATSLTALSADPPTVLVCINRNASAWPTIEAAGHFAINVLAARHQSIADRFAGRGGFKGEARFEEGQWARMATGAPTLDGALAVLDCETEEAIERHSHTILIGRIKAIRHAQDEGALLYWRGVYGKLDESLQYGAGI</sequence>
<evidence type="ECO:0000259" key="3">
    <source>
        <dbReference type="SMART" id="SM00903"/>
    </source>
</evidence>
<dbReference type="InterPro" id="IPR002563">
    <property type="entry name" value="Flavin_Rdtase-like_dom"/>
</dbReference>
<keyword evidence="2" id="KW-0560">Oxidoreductase</keyword>
<evidence type="ECO:0000256" key="1">
    <source>
        <dbReference type="ARBA" id="ARBA00008898"/>
    </source>
</evidence>
<evidence type="ECO:0000313" key="4">
    <source>
        <dbReference type="EMBL" id="SEG81850.1"/>
    </source>
</evidence>